<protein>
    <recommendedName>
        <fullName evidence="10">G-patch domain-containing protein</fullName>
    </recommendedName>
</protein>
<dbReference type="InterPro" id="IPR012677">
    <property type="entry name" value="Nucleotide-bd_a/b_plait_sf"/>
</dbReference>
<evidence type="ECO:0000313" key="9">
    <source>
        <dbReference type="Proteomes" id="UP000054166"/>
    </source>
</evidence>
<evidence type="ECO:0000256" key="4">
    <source>
        <dbReference type="PROSITE-ProRule" id="PRU00176"/>
    </source>
</evidence>
<keyword evidence="9" id="KW-1185">Reference proteome</keyword>
<feature type="compositionally biased region" description="Basic and acidic residues" evidence="5">
    <location>
        <begin position="514"/>
        <end position="544"/>
    </location>
</feature>
<reference evidence="9" key="2">
    <citation type="submission" date="2015-01" db="EMBL/GenBank/DDBJ databases">
        <title>Evolutionary Origins and Diversification of the Mycorrhizal Mutualists.</title>
        <authorList>
            <consortium name="DOE Joint Genome Institute"/>
            <consortium name="Mycorrhizal Genomics Consortium"/>
            <person name="Kohler A."/>
            <person name="Kuo A."/>
            <person name="Nagy L.G."/>
            <person name="Floudas D."/>
            <person name="Copeland A."/>
            <person name="Barry K.W."/>
            <person name="Cichocki N."/>
            <person name="Veneault-Fourrey C."/>
            <person name="LaButti K."/>
            <person name="Lindquist E.A."/>
            <person name="Lipzen A."/>
            <person name="Lundell T."/>
            <person name="Morin E."/>
            <person name="Murat C."/>
            <person name="Riley R."/>
            <person name="Ohm R."/>
            <person name="Sun H."/>
            <person name="Tunlid A."/>
            <person name="Henrissat B."/>
            <person name="Grigoriev I.V."/>
            <person name="Hibbett D.S."/>
            <person name="Martin F."/>
        </authorList>
    </citation>
    <scope>NUCLEOTIDE SEQUENCE [LARGE SCALE GENOMIC DNA]</scope>
    <source>
        <strain evidence="9">F 1598</strain>
    </source>
</reference>
<evidence type="ECO:0000256" key="5">
    <source>
        <dbReference type="SAM" id="MobiDB-lite"/>
    </source>
</evidence>
<evidence type="ECO:0000259" key="7">
    <source>
        <dbReference type="PROSITE" id="PS50174"/>
    </source>
</evidence>
<feature type="region of interest" description="Disordered" evidence="5">
    <location>
        <begin position="202"/>
        <end position="224"/>
    </location>
</feature>
<dbReference type="PANTHER" id="PTHR13948">
    <property type="entry name" value="RNA-BINDING PROTEIN"/>
    <property type="match status" value="1"/>
</dbReference>
<feature type="region of interest" description="Disordered" evidence="5">
    <location>
        <begin position="381"/>
        <end position="401"/>
    </location>
</feature>
<feature type="region of interest" description="Disordered" evidence="5">
    <location>
        <begin position="514"/>
        <end position="591"/>
    </location>
</feature>
<dbReference type="STRING" id="765440.A0A0C3B3X4"/>
<proteinExistence type="predicted"/>
<keyword evidence="2 4" id="KW-0694">RNA-binding</keyword>
<feature type="domain" description="G-patch" evidence="7">
    <location>
        <begin position="586"/>
        <end position="632"/>
    </location>
</feature>
<dbReference type="Pfam" id="PF01585">
    <property type="entry name" value="G-patch"/>
    <property type="match status" value="1"/>
</dbReference>
<dbReference type="GO" id="GO:0005634">
    <property type="term" value="C:nucleus"/>
    <property type="evidence" value="ECO:0007669"/>
    <property type="project" value="UniProtKB-SubCell"/>
</dbReference>
<dbReference type="InParanoid" id="A0A0C3B3X4"/>
<dbReference type="Gene3D" id="3.30.70.330">
    <property type="match status" value="2"/>
</dbReference>
<dbReference type="Proteomes" id="UP000054166">
    <property type="component" value="Unassembled WGS sequence"/>
</dbReference>
<dbReference type="InterPro" id="IPR035979">
    <property type="entry name" value="RBD_domain_sf"/>
</dbReference>
<feature type="region of interest" description="Disordered" evidence="5">
    <location>
        <begin position="1"/>
        <end position="95"/>
    </location>
</feature>
<dbReference type="OrthoDB" id="29523at2759"/>
<dbReference type="SUPFAM" id="SSF54928">
    <property type="entry name" value="RNA-binding domain, RBD"/>
    <property type="match status" value="2"/>
</dbReference>
<organism evidence="8 9">
    <name type="scientific">Piloderma croceum (strain F 1598)</name>
    <dbReference type="NCBI Taxonomy" id="765440"/>
    <lineage>
        <taxon>Eukaryota</taxon>
        <taxon>Fungi</taxon>
        <taxon>Dikarya</taxon>
        <taxon>Basidiomycota</taxon>
        <taxon>Agaricomycotina</taxon>
        <taxon>Agaricomycetes</taxon>
        <taxon>Agaricomycetidae</taxon>
        <taxon>Atheliales</taxon>
        <taxon>Atheliaceae</taxon>
        <taxon>Piloderma</taxon>
    </lineage>
</organism>
<feature type="compositionally biased region" description="Pro residues" evidence="5">
    <location>
        <begin position="568"/>
        <end position="581"/>
    </location>
</feature>
<dbReference type="GO" id="GO:0003723">
    <property type="term" value="F:RNA binding"/>
    <property type="evidence" value="ECO:0007669"/>
    <property type="project" value="UniProtKB-UniRule"/>
</dbReference>
<dbReference type="PANTHER" id="PTHR13948:SF3">
    <property type="entry name" value="FI21118P1"/>
    <property type="match status" value="1"/>
</dbReference>
<accession>A0A0C3B3X4</accession>
<feature type="compositionally biased region" description="Basic and acidic residues" evidence="5">
    <location>
        <begin position="1"/>
        <end position="12"/>
    </location>
</feature>
<dbReference type="FunCoup" id="A0A0C3B3X4">
    <property type="interactions" value="689"/>
</dbReference>
<dbReference type="AlphaFoldDB" id="A0A0C3B3X4"/>
<dbReference type="GO" id="GO:0000398">
    <property type="term" value="P:mRNA splicing, via spliceosome"/>
    <property type="evidence" value="ECO:0007669"/>
    <property type="project" value="TreeGrafter"/>
</dbReference>
<name>A0A0C3B3X4_PILCF</name>
<dbReference type="PROSITE" id="PS50174">
    <property type="entry name" value="G_PATCH"/>
    <property type="match status" value="1"/>
</dbReference>
<dbReference type="HOGENOM" id="CLU_023813_0_0_1"/>
<evidence type="ECO:0000256" key="2">
    <source>
        <dbReference type="ARBA" id="ARBA00022884"/>
    </source>
</evidence>
<evidence type="ECO:0000313" key="8">
    <source>
        <dbReference type="EMBL" id="KIM80908.1"/>
    </source>
</evidence>
<evidence type="ECO:0000256" key="3">
    <source>
        <dbReference type="ARBA" id="ARBA00023242"/>
    </source>
</evidence>
<dbReference type="Pfam" id="PF00076">
    <property type="entry name" value="RRM_1"/>
    <property type="match status" value="1"/>
</dbReference>
<reference evidence="8 9" key="1">
    <citation type="submission" date="2014-04" db="EMBL/GenBank/DDBJ databases">
        <authorList>
            <consortium name="DOE Joint Genome Institute"/>
            <person name="Kuo A."/>
            <person name="Tarkka M."/>
            <person name="Buscot F."/>
            <person name="Kohler A."/>
            <person name="Nagy L.G."/>
            <person name="Floudas D."/>
            <person name="Copeland A."/>
            <person name="Barry K.W."/>
            <person name="Cichocki N."/>
            <person name="Veneault-Fourrey C."/>
            <person name="LaButti K."/>
            <person name="Lindquist E.A."/>
            <person name="Lipzen A."/>
            <person name="Lundell T."/>
            <person name="Morin E."/>
            <person name="Murat C."/>
            <person name="Sun H."/>
            <person name="Tunlid A."/>
            <person name="Henrissat B."/>
            <person name="Grigoriev I.V."/>
            <person name="Hibbett D.S."/>
            <person name="Martin F."/>
            <person name="Nordberg H.P."/>
            <person name="Cantor M.N."/>
            <person name="Hua S.X."/>
        </authorList>
    </citation>
    <scope>NUCLEOTIDE SEQUENCE [LARGE SCALE GENOMIC DNA]</scope>
    <source>
        <strain evidence="8 9">F 1598</strain>
    </source>
</reference>
<evidence type="ECO:0000259" key="6">
    <source>
        <dbReference type="PROSITE" id="PS50102"/>
    </source>
</evidence>
<evidence type="ECO:0000256" key="1">
    <source>
        <dbReference type="ARBA" id="ARBA00004123"/>
    </source>
</evidence>
<dbReference type="SMART" id="SM00443">
    <property type="entry name" value="G_patch"/>
    <property type="match status" value="1"/>
</dbReference>
<keyword evidence="3" id="KW-0539">Nucleus</keyword>
<dbReference type="InterPro" id="IPR000467">
    <property type="entry name" value="G_patch_dom"/>
</dbReference>
<dbReference type="InterPro" id="IPR000504">
    <property type="entry name" value="RRM_dom"/>
</dbReference>
<feature type="domain" description="RRM" evidence="6">
    <location>
        <begin position="100"/>
        <end position="205"/>
    </location>
</feature>
<gene>
    <name evidence="8" type="ORF">PILCRDRAFT_97888</name>
</gene>
<comment type="subcellular location">
    <subcellularLocation>
        <location evidence="1">Nucleus</location>
    </subcellularLocation>
</comment>
<evidence type="ECO:0008006" key="10">
    <source>
        <dbReference type="Google" id="ProtNLM"/>
    </source>
</evidence>
<feature type="compositionally biased region" description="Basic and acidic residues" evidence="5">
    <location>
        <begin position="70"/>
        <end position="84"/>
    </location>
</feature>
<dbReference type="EMBL" id="KN833002">
    <property type="protein sequence ID" value="KIM80908.1"/>
    <property type="molecule type" value="Genomic_DNA"/>
</dbReference>
<feature type="compositionally biased region" description="Basic and acidic residues" evidence="5">
    <location>
        <begin position="31"/>
        <end position="47"/>
    </location>
</feature>
<sequence>MAYNRDWDRGKDSWNSTYYDHYDDNSWNDGGGRENVRPRDEDYYSEGKRRKYNDGGYDASQQYDDAGYGKGEHSQDHPSDDRSQQRGFNKKRLVPSEPSPHVIFLGLDPDFTEADLQTYLSSNGCSIETVTIIRDRSTGTCPFGFGFAQFTSSEHARSFVDPLFPFIQVPPPASHGASATAAFNKAVETGAPHNGRRIKIDYSQSASPHEKGRGNRQNMNDGTRDIGNAQVPVLLFRGLDPLSGPQAIHQAMIGSSGTGKEGAKGMKRIILIKDKITTASFGFAFVEFVDVESAATVLAATMSPQVHPSGFRISDRPVAGSFAHPYSFQPVSDYMLRDEAAIASSLALGGVEGTWVRYWDETSTVAVLEFKVAEPVQPQQVVPTKEKKEKKKPKGQWTRSIPPKAGAPMALGFLFAEEADQNGSDGADEKFSNIEENKVTAAKKVPPLIASKKVHFDDRSYCYRSNVIVMLTWIYVQTVNNINKWNQVQEELTHHADTAPVLKNFKDANLRDVARQKADAARHAGDSKETDQPKYRDRASERRIMHNQPDVPIPDNGSKPGKKKMTEGPPPPPSPPPPPVTPGQDQNNVGNKLLKMMGWKEGTGLGSTGEGRVDPIQTAVYAQGVGLGASKGKEIGKYAEGYSGYVNMAQDAARERYGS</sequence>
<dbReference type="PROSITE" id="PS50102">
    <property type="entry name" value="RRM"/>
    <property type="match status" value="1"/>
</dbReference>